<evidence type="ECO:0000256" key="3">
    <source>
        <dbReference type="ARBA" id="ARBA00023119"/>
    </source>
</evidence>
<dbReference type="GO" id="GO:0005201">
    <property type="term" value="F:extracellular matrix structural constituent"/>
    <property type="evidence" value="ECO:0007669"/>
    <property type="project" value="InterPro"/>
</dbReference>
<reference evidence="5" key="4">
    <citation type="submission" date="2025-08" db="UniProtKB">
        <authorList>
            <consortium name="Ensembl"/>
        </authorList>
    </citation>
    <scope>IDENTIFICATION</scope>
</reference>
<evidence type="ECO:0000256" key="1">
    <source>
        <dbReference type="ARBA" id="ARBA00004613"/>
    </source>
</evidence>
<dbReference type="Gene3D" id="2.60.120.1000">
    <property type="match status" value="1"/>
</dbReference>
<dbReference type="Proteomes" id="UP000314986">
    <property type="component" value="Unassembled WGS sequence"/>
</dbReference>
<keyword evidence="6" id="KW-1185">Reference proteome</keyword>
<dbReference type="STRING" id="7868.ENSCMIP00000005936"/>
<dbReference type="Pfam" id="PF01410">
    <property type="entry name" value="COLFI"/>
    <property type="match status" value="1"/>
</dbReference>
<reference evidence="6" key="3">
    <citation type="journal article" date="2014" name="Nature">
        <title>Elephant shark genome provides unique insights into gnathostome evolution.</title>
        <authorList>
            <consortium name="International Elephant Shark Genome Sequencing Consortium"/>
            <person name="Venkatesh B."/>
            <person name="Lee A.P."/>
            <person name="Ravi V."/>
            <person name="Maurya A.K."/>
            <person name="Lian M.M."/>
            <person name="Swann J.B."/>
            <person name="Ohta Y."/>
            <person name="Flajnik M.F."/>
            <person name="Sutoh Y."/>
            <person name="Kasahara M."/>
            <person name="Hoon S."/>
            <person name="Gangu V."/>
            <person name="Roy S.W."/>
            <person name="Irimia M."/>
            <person name="Korzh V."/>
            <person name="Kondrychyn I."/>
            <person name="Lim Z.W."/>
            <person name="Tay B.H."/>
            <person name="Tohari S."/>
            <person name="Kong K.W."/>
            <person name="Ho S."/>
            <person name="Lorente-Galdos B."/>
            <person name="Quilez J."/>
            <person name="Marques-Bonet T."/>
            <person name="Raney B.J."/>
            <person name="Ingham P.W."/>
            <person name="Tay A."/>
            <person name="Hillier L.W."/>
            <person name="Minx P."/>
            <person name="Boehm T."/>
            <person name="Wilson R.K."/>
            <person name="Brenner S."/>
            <person name="Warren W.C."/>
        </authorList>
    </citation>
    <scope>NUCLEOTIDE SEQUENCE [LARGE SCALE GENOMIC DNA]</scope>
</reference>
<dbReference type="OMA" id="NIYPENK"/>
<evidence type="ECO:0000313" key="6">
    <source>
        <dbReference type="Proteomes" id="UP000314986"/>
    </source>
</evidence>
<dbReference type="GeneTree" id="ENSGT00940000159211"/>
<feature type="domain" description="Fibrillar collagen NC1" evidence="4">
    <location>
        <begin position="1"/>
        <end position="110"/>
    </location>
</feature>
<sequence length="111" mass="12562">MTFLRLLSVSARQNFTYHCHRSVGWYHTALANYHKAIHFLGANDDEMSYDNSPYIKALSDQCAIRKGTGQTVLEVDTPLVEQMPLLDVLFTDFAEPSQKFGFDVGPVCFRG</sequence>
<proteinExistence type="predicted"/>
<comment type="subcellular location">
    <subcellularLocation>
        <location evidence="1">Secreted</location>
    </subcellularLocation>
</comment>
<reference evidence="6" key="2">
    <citation type="journal article" date="2007" name="PLoS Biol.">
        <title>Survey sequencing and comparative analysis of the elephant shark (Callorhinchus milii) genome.</title>
        <authorList>
            <person name="Venkatesh B."/>
            <person name="Kirkness E.F."/>
            <person name="Loh Y.H."/>
            <person name="Halpern A.L."/>
            <person name="Lee A.P."/>
            <person name="Johnson J."/>
            <person name="Dandona N."/>
            <person name="Viswanathan L.D."/>
            <person name="Tay A."/>
            <person name="Venter J.C."/>
            <person name="Strausberg R.L."/>
            <person name="Brenner S."/>
        </authorList>
    </citation>
    <scope>NUCLEOTIDE SEQUENCE [LARGE SCALE GENOMIC DNA]</scope>
</reference>
<dbReference type="PROSITE" id="PS51461">
    <property type="entry name" value="NC1_FIB"/>
    <property type="match status" value="1"/>
</dbReference>
<evidence type="ECO:0000259" key="4">
    <source>
        <dbReference type="PROSITE" id="PS51461"/>
    </source>
</evidence>
<dbReference type="GO" id="GO:0005581">
    <property type="term" value="C:collagen trimer"/>
    <property type="evidence" value="ECO:0007669"/>
    <property type="project" value="UniProtKB-KW"/>
</dbReference>
<reference evidence="6" key="1">
    <citation type="journal article" date="2006" name="Science">
        <title>Ancient noncoding elements conserved in the human genome.</title>
        <authorList>
            <person name="Venkatesh B."/>
            <person name="Kirkness E.F."/>
            <person name="Loh Y.H."/>
            <person name="Halpern A.L."/>
            <person name="Lee A.P."/>
            <person name="Johnson J."/>
            <person name="Dandona N."/>
            <person name="Viswanathan L.D."/>
            <person name="Tay A."/>
            <person name="Venter J.C."/>
            <person name="Strausberg R.L."/>
            <person name="Brenner S."/>
        </authorList>
    </citation>
    <scope>NUCLEOTIDE SEQUENCE [LARGE SCALE GENOMIC DNA]</scope>
</reference>
<dbReference type="InParanoid" id="A0A4W3GQS2"/>
<reference evidence="5" key="5">
    <citation type="submission" date="2025-09" db="UniProtKB">
        <authorList>
            <consortium name="Ensembl"/>
        </authorList>
    </citation>
    <scope>IDENTIFICATION</scope>
</reference>
<organism evidence="5 6">
    <name type="scientific">Callorhinchus milii</name>
    <name type="common">Ghost shark</name>
    <dbReference type="NCBI Taxonomy" id="7868"/>
    <lineage>
        <taxon>Eukaryota</taxon>
        <taxon>Metazoa</taxon>
        <taxon>Chordata</taxon>
        <taxon>Craniata</taxon>
        <taxon>Vertebrata</taxon>
        <taxon>Chondrichthyes</taxon>
        <taxon>Holocephali</taxon>
        <taxon>Chimaeriformes</taxon>
        <taxon>Callorhinchidae</taxon>
        <taxon>Callorhinchus</taxon>
    </lineage>
</organism>
<dbReference type="InterPro" id="IPR000885">
    <property type="entry name" value="Fib_collagen_C"/>
</dbReference>
<dbReference type="AlphaFoldDB" id="A0A4W3GQS2"/>
<dbReference type="GO" id="GO:0005576">
    <property type="term" value="C:extracellular region"/>
    <property type="evidence" value="ECO:0007669"/>
    <property type="project" value="UniProtKB-SubCell"/>
</dbReference>
<keyword evidence="3" id="KW-0176">Collagen</keyword>
<evidence type="ECO:0000256" key="2">
    <source>
        <dbReference type="ARBA" id="ARBA00022525"/>
    </source>
</evidence>
<name>A0A4W3GQS2_CALMI</name>
<accession>A0A4W3GQS2</accession>
<dbReference type="Ensembl" id="ENSCMIT00000006133.1">
    <property type="protein sequence ID" value="ENSCMIP00000005936.1"/>
    <property type="gene ID" value="ENSCMIG00000003417.1"/>
</dbReference>
<protein>
    <submittedName>
        <fullName evidence="5">Collagen alpha-1(V) chain-like</fullName>
    </submittedName>
</protein>
<evidence type="ECO:0000313" key="5">
    <source>
        <dbReference type="Ensembl" id="ENSCMIP00000005936.1"/>
    </source>
</evidence>
<keyword evidence="2" id="KW-0964">Secreted</keyword>
<dbReference type="SMART" id="SM00038">
    <property type="entry name" value="COLFI"/>
    <property type="match status" value="1"/>
</dbReference>